<evidence type="ECO:0000313" key="2">
    <source>
        <dbReference type="Proteomes" id="UP000828390"/>
    </source>
</evidence>
<reference evidence="1" key="2">
    <citation type="submission" date="2020-11" db="EMBL/GenBank/DDBJ databases">
        <authorList>
            <person name="McCartney M.A."/>
            <person name="Auch B."/>
            <person name="Kono T."/>
            <person name="Mallez S."/>
            <person name="Becker A."/>
            <person name="Gohl D.M."/>
            <person name="Silverstein K.A.T."/>
            <person name="Koren S."/>
            <person name="Bechman K.B."/>
            <person name="Herman A."/>
            <person name="Abrahante J.E."/>
            <person name="Garbe J."/>
        </authorList>
    </citation>
    <scope>NUCLEOTIDE SEQUENCE</scope>
    <source>
        <strain evidence="1">Duluth1</strain>
        <tissue evidence="1">Whole animal</tissue>
    </source>
</reference>
<evidence type="ECO:0000313" key="1">
    <source>
        <dbReference type="EMBL" id="KAH3696103.1"/>
    </source>
</evidence>
<gene>
    <name evidence="1" type="ORF">DPMN_083566</name>
</gene>
<reference evidence="1" key="1">
    <citation type="journal article" date="2019" name="bioRxiv">
        <title>The Genome of the Zebra Mussel, Dreissena polymorpha: A Resource for Invasive Species Research.</title>
        <authorList>
            <person name="McCartney M.A."/>
            <person name="Auch B."/>
            <person name="Kono T."/>
            <person name="Mallez S."/>
            <person name="Zhang Y."/>
            <person name="Obille A."/>
            <person name="Becker A."/>
            <person name="Abrahante J.E."/>
            <person name="Garbe J."/>
            <person name="Badalamenti J.P."/>
            <person name="Herman A."/>
            <person name="Mangelson H."/>
            <person name="Liachko I."/>
            <person name="Sullivan S."/>
            <person name="Sone E.D."/>
            <person name="Koren S."/>
            <person name="Silverstein K.A.T."/>
            <person name="Beckman K.B."/>
            <person name="Gohl D.M."/>
        </authorList>
    </citation>
    <scope>NUCLEOTIDE SEQUENCE</scope>
    <source>
        <strain evidence="1">Duluth1</strain>
        <tissue evidence="1">Whole animal</tissue>
    </source>
</reference>
<proteinExistence type="predicted"/>
<organism evidence="1 2">
    <name type="scientific">Dreissena polymorpha</name>
    <name type="common">Zebra mussel</name>
    <name type="synonym">Mytilus polymorpha</name>
    <dbReference type="NCBI Taxonomy" id="45954"/>
    <lineage>
        <taxon>Eukaryota</taxon>
        <taxon>Metazoa</taxon>
        <taxon>Spiralia</taxon>
        <taxon>Lophotrochozoa</taxon>
        <taxon>Mollusca</taxon>
        <taxon>Bivalvia</taxon>
        <taxon>Autobranchia</taxon>
        <taxon>Heteroconchia</taxon>
        <taxon>Euheterodonta</taxon>
        <taxon>Imparidentia</taxon>
        <taxon>Neoheterodontei</taxon>
        <taxon>Myida</taxon>
        <taxon>Dreissenoidea</taxon>
        <taxon>Dreissenidae</taxon>
        <taxon>Dreissena</taxon>
    </lineage>
</organism>
<accession>A0A9D3Y904</accession>
<dbReference type="EMBL" id="JAIWYP010000016">
    <property type="protein sequence ID" value="KAH3696103.1"/>
    <property type="molecule type" value="Genomic_DNA"/>
</dbReference>
<protein>
    <submittedName>
        <fullName evidence="1">Uncharacterized protein</fullName>
    </submittedName>
</protein>
<comment type="caution">
    <text evidence="1">The sequence shown here is derived from an EMBL/GenBank/DDBJ whole genome shotgun (WGS) entry which is preliminary data.</text>
</comment>
<dbReference type="AlphaFoldDB" id="A0A9D3Y904"/>
<sequence length="57" mass="6298">MQVVLVGEKMSSAYSCSSVTQMTTLIQSSHKYDSLQTIAFCTGPCETFKTKWPSKTT</sequence>
<keyword evidence="2" id="KW-1185">Reference proteome</keyword>
<dbReference type="Proteomes" id="UP000828390">
    <property type="component" value="Unassembled WGS sequence"/>
</dbReference>
<name>A0A9D3Y904_DREPO</name>